<keyword evidence="3 7" id="KW-0547">Nucleotide-binding</keyword>
<feature type="domain" description="Glutamyl/glutaminyl-tRNA synthetase class Ib catalytic" evidence="8">
    <location>
        <begin position="3"/>
        <end position="277"/>
    </location>
</feature>
<dbReference type="Pfam" id="PF00749">
    <property type="entry name" value="tRNA-synt_1c"/>
    <property type="match status" value="1"/>
</dbReference>
<dbReference type="RefSeq" id="WP_169945031.1">
    <property type="nucleotide sequence ID" value="NZ_CP053015.1"/>
</dbReference>
<dbReference type="PROSITE" id="PS00178">
    <property type="entry name" value="AA_TRNA_LIGASE_I"/>
    <property type="match status" value="1"/>
</dbReference>
<evidence type="ECO:0000259" key="8">
    <source>
        <dbReference type="Pfam" id="PF00749"/>
    </source>
</evidence>
<organism evidence="9 10">
    <name type="scientific">Sphingomonas lacunae</name>
    <dbReference type="NCBI Taxonomy" id="2698828"/>
    <lineage>
        <taxon>Bacteria</taxon>
        <taxon>Pseudomonadati</taxon>
        <taxon>Pseudomonadota</taxon>
        <taxon>Alphaproteobacteria</taxon>
        <taxon>Sphingomonadales</taxon>
        <taxon>Sphingomonadaceae</taxon>
        <taxon>Sphingomonas</taxon>
    </lineage>
</organism>
<protein>
    <submittedName>
        <fullName evidence="9">tRNA glutamyl-Q(34) synthetase GluQRS</fullName>
        <ecNumber evidence="9">6.1.1.-</ecNumber>
    </submittedName>
</protein>
<keyword evidence="6 7" id="KW-0030">Aminoacyl-tRNA synthetase</keyword>
<keyword evidence="2" id="KW-0479">Metal-binding</keyword>
<dbReference type="GO" id="GO:0005524">
    <property type="term" value="F:ATP binding"/>
    <property type="evidence" value="ECO:0007669"/>
    <property type="project" value="UniProtKB-KW"/>
</dbReference>
<dbReference type="PRINTS" id="PR00987">
    <property type="entry name" value="TRNASYNTHGLU"/>
</dbReference>
<dbReference type="PANTHER" id="PTHR43311:SF1">
    <property type="entry name" value="GLUTAMYL-Q TRNA(ASP) SYNTHETASE"/>
    <property type="match status" value="1"/>
</dbReference>
<dbReference type="InterPro" id="IPR000924">
    <property type="entry name" value="Glu/Gln-tRNA-synth"/>
</dbReference>
<dbReference type="SUPFAM" id="SSF52374">
    <property type="entry name" value="Nucleotidylyl transferase"/>
    <property type="match status" value="1"/>
</dbReference>
<sequence>MATTRFAPSPTGQLHLGHGYSALVAHDQARLTGGSYLLRIDDLDASRVRDVYRSGIDDDLAWLGIVPDAPPLVQSQRLPAYAEFLSRLKGAGLAYPCFCTRSEITAQIAASVAAPHGPDGPVYPGTCRGIAASVAVMRISSGEPHCWRLDMTEALARVGGPLKWRDVIKGVVVADPAPFGDIVLARRDAPAAYHLASTIDDAYQGITLVVRGADLFAATHVHRLLQALLELPTPAYHHHALIAGPDGRRLAKRDDAASIASLRQGGTDPVELIEALRSGQLPLGYGWLNA</sequence>
<dbReference type="GO" id="GO:0004818">
    <property type="term" value="F:glutamate-tRNA ligase activity"/>
    <property type="evidence" value="ECO:0007669"/>
    <property type="project" value="TreeGrafter"/>
</dbReference>
<dbReference type="PANTHER" id="PTHR43311">
    <property type="entry name" value="GLUTAMATE--TRNA LIGASE"/>
    <property type="match status" value="1"/>
</dbReference>
<dbReference type="GO" id="GO:0006424">
    <property type="term" value="P:glutamyl-tRNA aminoacylation"/>
    <property type="evidence" value="ECO:0007669"/>
    <property type="project" value="TreeGrafter"/>
</dbReference>
<dbReference type="InterPro" id="IPR020058">
    <property type="entry name" value="Glu/Gln-tRNA-synth_Ib_cat-dom"/>
</dbReference>
<dbReference type="InterPro" id="IPR049940">
    <property type="entry name" value="GluQ/Sye"/>
</dbReference>
<keyword evidence="7" id="KW-0648">Protein biosynthesis</keyword>
<dbReference type="AlphaFoldDB" id="A0A6M4ASR6"/>
<keyword evidence="10" id="KW-1185">Reference proteome</keyword>
<proteinExistence type="inferred from homology"/>
<evidence type="ECO:0000256" key="5">
    <source>
        <dbReference type="ARBA" id="ARBA00022840"/>
    </source>
</evidence>
<evidence type="ECO:0000256" key="4">
    <source>
        <dbReference type="ARBA" id="ARBA00022833"/>
    </source>
</evidence>
<dbReference type="GO" id="GO:0005829">
    <property type="term" value="C:cytosol"/>
    <property type="evidence" value="ECO:0007669"/>
    <property type="project" value="TreeGrafter"/>
</dbReference>
<dbReference type="InterPro" id="IPR001412">
    <property type="entry name" value="aa-tRNA-synth_I_CS"/>
</dbReference>
<keyword evidence="4" id="KW-0862">Zinc</keyword>
<evidence type="ECO:0000256" key="3">
    <source>
        <dbReference type="ARBA" id="ARBA00022741"/>
    </source>
</evidence>
<evidence type="ECO:0000256" key="1">
    <source>
        <dbReference type="ARBA" id="ARBA00022598"/>
    </source>
</evidence>
<evidence type="ECO:0000256" key="7">
    <source>
        <dbReference type="RuleBase" id="RU363037"/>
    </source>
</evidence>
<accession>A0A6M4ASR6</accession>
<dbReference type="NCBIfam" id="NF004315">
    <property type="entry name" value="PRK05710.1-4"/>
    <property type="match status" value="1"/>
</dbReference>
<comment type="similarity">
    <text evidence="7">Belongs to the class-I aminoacyl-tRNA synthetase family.</text>
</comment>
<gene>
    <name evidence="9" type="primary">gluQRS</name>
    <name evidence="9" type="ORF">GV829_06445</name>
</gene>
<dbReference type="Proteomes" id="UP000503018">
    <property type="component" value="Chromosome"/>
</dbReference>
<evidence type="ECO:0000313" key="9">
    <source>
        <dbReference type="EMBL" id="QJQ32137.1"/>
    </source>
</evidence>
<keyword evidence="5 7" id="KW-0067">ATP-binding</keyword>
<reference evidence="9 10" key="1">
    <citation type="submission" date="2020-01" db="EMBL/GenBank/DDBJ databases">
        <title>Sphingomonas sp. strain CSW-10.</title>
        <authorList>
            <person name="Chen W.-M."/>
        </authorList>
    </citation>
    <scope>NUCLEOTIDE SEQUENCE [LARGE SCALE GENOMIC DNA]</scope>
    <source>
        <strain evidence="9 10">CSW-10</strain>
    </source>
</reference>
<keyword evidence="1 7" id="KW-0436">Ligase</keyword>
<dbReference type="InterPro" id="IPR014729">
    <property type="entry name" value="Rossmann-like_a/b/a_fold"/>
</dbReference>
<evidence type="ECO:0000256" key="2">
    <source>
        <dbReference type="ARBA" id="ARBA00022723"/>
    </source>
</evidence>
<evidence type="ECO:0000256" key="6">
    <source>
        <dbReference type="ARBA" id="ARBA00023146"/>
    </source>
</evidence>
<dbReference type="EMBL" id="CP053015">
    <property type="protein sequence ID" value="QJQ32137.1"/>
    <property type="molecule type" value="Genomic_DNA"/>
</dbReference>
<dbReference type="Gene3D" id="3.40.50.620">
    <property type="entry name" value="HUPs"/>
    <property type="match status" value="1"/>
</dbReference>
<dbReference type="KEGG" id="slan:GV829_06445"/>
<evidence type="ECO:0000313" key="10">
    <source>
        <dbReference type="Proteomes" id="UP000503018"/>
    </source>
</evidence>
<dbReference type="EC" id="6.1.1.-" evidence="9"/>
<name>A0A6M4ASR6_9SPHN</name>